<evidence type="ECO:0000256" key="2">
    <source>
        <dbReference type="ARBA" id="ARBA00022980"/>
    </source>
</evidence>
<evidence type="ECO:0000256" key="5">
    <source>
        <dbReference type="ARBA" id="ARBA00035327"/>
    </source>
</evidence>
<comment type="similarity">
    <text evidence="1">Belongs to the eukaryotic ribosomal protein eL21 family.</text>
</comment>
<keyword evidence="7" id="KW-1185">Reference proteome</keyword>
<evidence type="ECO:0000256" key="4">
    <source>
        <dbReference type="ARBA" id="ARBA00035219"/>
    </source>
</evidence>
<dbReference type="SUPFAM" id="SSF50104">
    <property type="entry name" value="Translation proteins SH3-like domain"/>
    <property type="match status" value="1"/>
</dbReference>
<evidence type="ECO:0000313" key="6">
    <source>
        <dbReference type="EnsemblMetazoa" id="G26901.10:cds"/>
    </source>
</evidence>
<dbReference type="PROSITE" id="PS01171">
    <property type="entry name" value="RIBOSOMAL_L21E"/>
    <property type="match status" value="1"/>
</dbReference>
<dbReference type="PANTHER" id="PTHR20981">
    <property type="entry name" value="60S RIBOSOMAL PROTEIN L21"/>
    <property type="match status" value="1"/>
</dbReference>
<dbReference type="Proteomes" id="UP000005408">
    <property type="component" value="Unassembled WGS sequence"/>
</dbReference>
<protein>
    <recommendedName>
        <fullName evidence="4">Large ribosomal subunit protein eL21</fullName>
    </recommendedName>
    <alternativeName>
        <fullName evidence="5">60S ribosomal protein L21</fullName>
    </alternativeName>
</protein>
<evidence type="ECO:0000256" key="3">
    <source>
        <dbReference type="ARBA" id="ARBA00023274"/>
    </source>
</evidence>
<sequence length="176" mass="20626">MQNYLSKRRRSHSLGTMTNTKGYRRGTRYMFSRPFKKHGVIPLSTYMLNYKRGDIVDVKGHGAVQKGMPHKFYHGKTGRVFNVTKHAVGVIINKRVRERVIPKRINVRIEHVKHSNCRLEFLKRVANNEQAKKAAKEGGERKNLKRFPELPRKKHFVSTKYNKPEVLEPIPYEFIA</sequence>
<name>A0A8W8L8N9_MAGGI</name>
<dbReference type="Pfam" id="PF01157">
    <property type="entry name" value="Ribosomal_L21e"/>
    <property type="match status" value="1"/>
</dbReference>
<dbReference type="EnsemblMetazoa" id="G26901.10">
    <property type="protein sequence ID" value="G26901.10:cds"/>
    <property type="gene ID" value="G26901"/>
</dbReference>
<keyword evidence="3" id="KW-0687">Ribonucleoprotein</keyword>
<dbReference type="Gene3D" id="2.30.30.70">
    <property type="entry name" value="Ribosomal protein L21"/>
    <property type="match status" value="1"/>
</dbReference>
<reference evidence="6" key="1">
    <citation type="submission" date="2022-08" db="UniProtKB">
        <authorList>
            <consortium name="EnsemblMetazoa"/>
        </authorList>
    </citation>
    <scope>IDENTIFICATION</scope>
    <source>
        <strain evidence="6">05x7-T-G4-1.051#20</strain>
    </source>
</reference>
<evidence type="ECO:0000313" key="7">
    <source>
        <dbReference type="Proteomes" id="UP000005408"/>
    </source>
</evidence>
<accession>A0A8W8L8N9</accession>
<dbReference type="InterPro" id="IPR001147">
    <property type="entry name" value="Ribosomal_eL21"/>
</dbReference>
<dbReference type="GO" id="GO:0005840">
    <property type="term" value="C:ribosome"/>
    <property type="evidence" value="ECO:0007669"/>
    <property type="project" value="UniProtKB-KW"/>
</dbReference>
<dbReference type="InterPro" id="IPR018259">
    <property type="entry name" value="Ribosomal_eL21_CS"/>
</dbReference>
<dbReference type="Gene3D" id="6.10.250.3260">
    <property type="match status" value="1"/>
</dbReference>
<dbReference type="AlphaFoldDB" id="A0A8W8L8N9"/>
<dbReference type="GO" id="GO:0003735">
    <property type="term" value="F:structural constituent of ribosome"/>
    <property type="evidence" value="ECO:0007669"/>
    <property type="project" value="InterPro"/>
</dbReference>
<dbReference type="GO" id="GO:0006412">
    <property type="term" value="P:translation"/>
    <property type="evidence" value="ECO:0007669"/>
    <property type="project" value="InterPro"/>
</dbReference>
<dbReference type="InterPro" id="IPR036948">
    <property type="entry name" value="Ribosomal_eL21_sf"/>
</dbReference>
<dbReference type="InterPro" id="IPR008991">
    <property type="entry name" value="Translation_prot_SH3-like_sf"/>
</dbReference>
<dbReference type="FunFam" id="2.30.30.70:FF:000001">
    <property type="entry name" value="60S ribosomal protein L21"/>
    <property type="match status" value="1"/>
</dbReference>
<proteinExistence type="inferred from homology"/>
<organism evidence="6 7">
    <name type="scientific">Magallana gigas</name>
    <name type="common">Pacific oyster</name>
    <name type="synonym">Crassostrea gigas</name>
    <dbReference type="NCBI Taxonomy" id="29159"/>
    <lineage>
        <taxon>Eukaryota</taxon>
        <taxon>Metazoa</taxon>
        <taxon>Spiralia</taxon>
        <taxon>Lophotrochozoa</taxon>
        <taxon>Mollusca</taxon>
        <taxon>Bivalvia</taxon>
        <taxon>Autobranchia</taxon>
        <taxon>Pteriomorphia</taxon>
        <taxon>Ostreida</taxon>
        <taxon>Ostreoidea</taxon>
        <taxon>Ostreidae</taxon>
        <taxon>Magallana</taxon>
    </lineage>
</organism>
<dbReference type="GO" id="GO:1990904">
    <property type="term" value="C:ribonucleoprotein complex"/>
    <property type="evidence" value="ECO:0007669"/>
    <property type="project" value="UniProtKB-KW"/>
</dbReference>
<dbReference type="FunFam" id="6.10.250.3260:FF:000001">
    <property type="entry name" value="60S ribosomal protein L21"/>
    <property type="match status" value="1"/>
</dbReference>
<evidence type="ECO:0000256" key="1">
    <source>
        <dbReference type="ARBA" id="ARBA00008427"/>
    </source>
</evidence>
<keyword evidence="2" id="KW-0689">Ribosomal protein</keyword>